<evidence type="ECO:0000256" key="2">
    <source>
        <dbReference type="ARBA" id="ARBA00036080"/>
    </source>
</evidence>
<evidence type="ECO:0000259" key="6">
    <source>
        <dbReference type="Pfam" id="PF02350"/>
    </source>
</evidence>
<dbReference type="NCBIfam" id="TIGR00236">
    <property type="entry name" value="wecB"/>
    <property type="match status" value="1"/>
</dbReference>
<evidence type="ECO:0000313" key="7">
    <source>
        <dbReference type="EMBL" id="PYC28053.1"/>
    </source>
</evidence>
<dbReference type="PANTHER" id="PTHR43174">
    <property type="entry name" value="UDP-N-ACETYLGLUCOSAMINE 2-EPIMERASE"/>
    <property type="match status" value="1"/>
</dbReference>
<feature type="domain" description="UDP-N-acetylglucosamine 2-epimerase" evidence="6">
    <location>
        <begin position="25"/>
        <end position="369"/>
    </location>
</feature>
<dbReference type="RefSeq" id="WP_110653745.1">
    <property type="nucleotide sequence ID" value="NZ_QJRN01000036.1"/>
</dbReference>
<dbReference type="AlphaFoldDB" id="A0A9Q6IA58"/>
<comment type="catalytic activity">
    <reaction evidence="2">
        <text>UDP-N-acetyl-alpha-D-glucosamine = UDP-N-acetyl-alpha-D-mannosamine</text>
        <dbReference type="Rhea" id="RHEA:17213"/>
        <dbReference type="ChEBI" id="CHEBI:57705"/>
        <dbReference type="ChEBI" id="CHEBI:68623"/>
        <dbReference type="EC" id="5.1.3.14"/>
    </reaction>
</comment>
<comment type="similarity">
    <text evidence="3 5">Belongs to the UDP-N-acetylglucosamine 2-epimerase family.</text>
</comment>
<evidence type="ECO:0000313" key="8">
    <source>
        <dbReference type="Proteomes" id="UP000248188"/>
    </source>
</evidence>
<dbReference type="Gene3D" id="3.40.50.2000">
    <property type="entry name" value="Glycogen Phosphorylase B"/>
    <property type="match status" value="2"/>
</dbReference>
<proteinExistence type="inferred from homology"/>
<sequence>MPFKVVMVFGTRPEAIKMAPLARVLKHWPGLQLHICSTGQHRDMLKQVLDSFELQVDKDLEVMTQGQSLNGLSQQLLIHLDTTFERLQPDIVLVHGDTTTSFIAALAAFHRQLPIGHVEAGLRTGNLRAPWPEEANRRLTGIIADLHFAPTAEARTNLLRENVPADTIEVTGNTGVDALLWMRHHQQQTQWRPAADSPLAVLEHQRRMVLITGHRRENFGDGLHNICEAVATLARRYPDVQFVYPVHLNPQVQSAVYGVLSDTPNIYLIAPQDYQHFVWLMGRSHLILSDSGGIQEEAPAIGKPLLVLRDVTERPPEPEGGTVLLVGTDRERIVHHASELLDDAELYARMSRAHSPYGDGHASERIARRLYTWLEAKALRGRA</sequence>
<reference evidence="7 8" key="1">
    <citation type="submission" date="2018-06" db="EMBL/GenBank/DDBJ databases">
        <title>Pseudomonas diversity within urban Lake Michigan freshwaters.</title>
        <authorList>
            <person name="Batrich M."/>
            <person name="Hatzopoulos T."/>
            <person name="Putonti C."/>
        </authorList>
    </citation>
    <scope>NUCLEOTIDE SEQUENCE [LARGE SCALE GENOMIC DNA]</scope>
    <source>
        <strain evidence="7 8">MB-090624</strain>
    </source>
</reference>
<dbReference type="InterPro" id="IPR029767">
    <property type="entry name" value="WecB-like"/>
</dbReference>
<evidence type="ECO:0000256" key="3">
    <source>
        <dbReference type="ARBA" id="ARBA00038209"/>
    </source>
</evidence>
<evidence type="ECO:0000256" key="5">
    <source>
        <dbReference type="RuleBase" id="RU003513"/>
    </source>
</evidence>
<dbReference type="Proteomes" id="UP000248188">
    <property type="component" value="Unassembled WGS sequence"/>
</dbReference>
<dbReference type="CDD" id="cd03786">
    <property type="entry name" value="GTB_UDP-GlcNAc_2-Epimerase"/>
    <property type="match status" value="1"/>
</dbReference>
<comment type="caution">
    <text evidence="7">The sequence shown here is derived from an EMBL/GenBank/DDBJ whole genome shotgun (WGS) entry which is preliminary data.</text>
</comment>
<keyword evidence="1 5" id="KW-0413">Isomerase</keyword>
<accession>A0A9Q6IA58</accession>
<dbReference type="EMBL" id="QJRN01000036">
    <property type="protein sequence ID" value="PYC28053.1"/>
    <property type="molecule type" value="Genomic_DNA"/>
</dbReference>
<dbReference type="SUPFAM" id="SSF53756">
    <property type="entry name" value="UDP-Glycosyltransferase/glycogen phosphorylase"/>
    <property type="match status" value="1"/>
</dbReference>
<dbReference type="PANTHER" id="PTHR43174:SF2">
    <property type="entry name" value="UDP-N-ACETYLGLUCOSAMINE 2-EPIMERASE"/>
    <property type="match status" value="1"/>
</dbReference>
<organism evidence="7 8">
    <name type="scientific">Pseudomonas protegens</name>
    <dbReference type="NCBI Taxonomy" id="380021"/>
    <lineage>
        <taxon>Bacteria</taxon>
        <taxon>Pseudomonadati</taxon>
        <taxon>Pseudomonadota</taxon>
        <taxon>Gammaproteobacteria</taxon>
        <taxon>Pseudomonadales</taxon>
        <taxon>Pseudomonadaceae</taxon>
        <taxon>Pseudomonas</taxon>
    </lineage>
</organism>
<dbReference type="EC" id="5.1.3.14" evidence="4"/>
<evidence type="ECO:0000256" key="1">
    <source>
        <dbReference type="ARBA" id="ARBA00023235"/>
    </source>
</evidence>
<dbReference type="Pfam" id="PF02350">
    <property type="entry name" value="Epimerase_2"/>
    <property type="match status" value="1"/>
</dbReference>
<dbReference type="GO" id="GO:0008761">
    <property type="term" value="F:UDP-N-acetylglucosamine 2-epimerase activity"/>
    <property type="evidence" value="ECO:0007669"/>
    <property type="project" value="UniProtKB-EC"/>
</dbReference>
<protein>
    <recommendedName>
        <fullName evidence="4">UDP-N-acetylglucosamine 2-epimerase (non-hydrolyzing)</fullName>
        <ecNumber evidence="4">5.1.3.14</ecNumber>
    </recommendedName>
</protein>
<name>A0A9Q6IA58_9PSED</name>
<evidence type="ECO:0000256" key="4">
    <source>
        <dbReference type="ARBA" id="ARBA00038858"/>
    </source>
</evidence>
<gene>
    <name evidence="7" type="ORF">DMX08_30560</name>
</gene>
<dbReference type="InterPro" id="IPR003331">
    <property type="entry name" value="UDP_GlcNAc_Epimerase_2_dom"/>
</dbReference>